<evidence type="ECO:0000313" key="1">
    <source>
        <dbReference type="EMBL" id="KAF2642169.1"/>
    </source>
</evidence>
<dbReference type="Proteomes" id="UP000799753">
    <property type="component" value="Unassembled WGS sequence"/>
</dbReference>
<gene>
    <name evidence="1" type="ORF">P280DRAFT_295813</name>
</gene>
<name>A0A6A6S2X2_9PLEO</name>
<organism evidence="1 2">
    <name type="scientific">Massarina eburnea CBS 473.64</name>
    <dbReference type="NCBI Taxonomy" id="1395130"/>
    <lineage>
        <taxon>Eukaryota</taxon>
        <taxon>Fungi</taxon>
        <taxon>Dikarya</taxon>
        <taxon>Ascomycota</taxon>
        <taxon>Pezizomycotina</taxon>
        <taxon>Dothideomycetes</taxon>
        <taxon>Pleosporomycetidae</taxon>
        <taxon>Pleosporales</taxon>
        <taxon>Massarineae</taxon>
        <taxon>Massarinaceae</taxon>
        <taxon>Massarina</taxon>
    </lineage>
</organism>
<proteinExistence type="predicted"/>
<protein>
    <submittedName>
        <fullName evidence="1">Uncharacterized protein</fullName>
    </submittedName>
</protein>
<dbReference type="AlphaFoldDB" id="A0A6A6S2X2"/>
<sequence>MEKQRQRIQRLSCPSAQLLNHSYYRPASRLICVRIPIDIRKELNKSIVTKLQARSRLRGIGKSGHNVHLHRRIHSRYTATASNSSRFQASCSVLAAEAGLDRGIQRSHHTESAAQKRVTLVPAHLLALTGSGLSNINARFSLTHCTQISPPPLSPVRLHCLCRLLLHALR</sequence>
<accession>A0A6A6S2X2</accession>
<dbReference type="EMBL" id="MU006782">
    <property type="protein sequence ID" value="KAF2642169.1"/>
    <property type="molecule type" value="Genomic_DNA"/>
</dbReference>
<evidence type="ECO:0000313" key="2">
    <source>
        <dbReference type="Proteomes" id="UP000799753"/>
    </source>
</evidence>
<keyword evidence="2" id="KW-1185">Reference proteome</keyword>
<reference evidence="1" key="1">
    <citation type="journal article" date="2020" name="Stud. Mycol.">
        <title>101 Dothideomycetes genomes: a test case for predicting lifestyles and emergence of pathogens.</title>
        <authorList>
            <person name="Haridas S."/>
            <person name="Albert R."/>
            <person name="Binder M."/>
            <person name="Bloem J."/>
            <person name="Labutti K."/>
            <person name="Salamov A."/>
            <person name="Andreopoulos B."/>
            <person name="Baker S."/>
            <person name="Barry K."/>
            <person name="Bills G."/>
            <person name="Bluhm B."/>
            <person name="Cannon C."/>
            <person name="Castanera R."/>
            <person name="Culley D."/>
            <person name="Daum C."/>
            <person name="Ezra D."/>
            <person name="Gonzalez J."/>
            <person name="Henrissat B."/>
            <person name="Kuo A."/>
            <person name="Liang C."/>
            <person name="Lipzen A."/>
            <person name="Lutzoni F."/>
            <person name="Magnuson J."/>
            <person name="Mondo S."/>
            <person name="Nolan M."/>
            <person name="Ohm R."/>
            <person name="Pangilinan J."/>
            <person name="Park H.-J."/>
            <person name="Ramirez L."/>
            <person name="Alfaro M."/>
            <person name="Sun H."/>
            <person name="Tritt A."/>
            <person name="Yoshinaga Y."/>
            <person name="Zwiers L.-H."/>
            <person name="Turgeon B."/>
            <person name="Goodwin S."/>
            <person name="Spatafora J."/>
            <person name="Crous P."/>
            <person name="Grigoriev I."/>
        </authorList>
    </citation>
    <scope>NUCLEOTIDE SEQUENCE</scope>
    <source>
        <strain evidence="1">CBS 473.64</strain>
    </source>
</reference>